<evidence type="ECO:0000313" key="3">
    <source>
        <dbReference type="Proteomes" id="UP000789759"/>
    </source>
</evidence>
<feature type="non-terminal residue" evidence="2">
    <location>
        <position position="1"/>
    </location>
</feature>
<gene>
    <name evidence="2" type="ORF">CPELLU_LOCUS18323</name>
</gene>
<name>A0A9N9K1P9_9GLOM</name>
<dbReference type="Proteomes" id="UP000789759">
    <property type="component" value="Unassembled WGS sequence"/>
</dbReference>
<reference evidence="2" key="1">
    <citation type="submission" date="2021-06" db="EMBL/GenBank/DDBJ databases">
        <authorList>
            <person name="Kallberg Y."/>
            <person name="Tangrot J."/>
            <person name="Rosling A."/>
        </authorList>
    </citation>
    <scope>NUCLEOTIDE SEQUENCE</scope>
    <source>
        <strain evidence="2">FL966</strain>
    </source>
</reference>
<feature type="region of interest" description="Disordered" evidence="1">
    <location>
        <begin position="1"/>
        <end position="48"/>
    </location>
</feature>
<organism evidence="2 3">
    <name type="scientific">Cetraspora pellucida</name>
    <dbReference type="NCBI Taxonomy" id="1433469"/>
    <lineage>
        <taxon>Eukaryota</taxon>
        <taxon>Fungi</taxon>
        <taxon>Fungi incertae sedis</taxon>
        <taxon>Mucoromycota</taxon>
        <taxon>Glomeromycotina</taxon>
        <taxon>Glomeromycetes</taxon>
        <taxon>Diversisporales</taxon>
        <taxon>Gigasporaceae</taxon>
        <taxon>Cetraspora</taxon>
    </lineage>
</organism>
<evidence type="ECO:0000313" key="2">
    <source>
        <dbReference type="EMBL" id="CAG8807763.1"/>
    </source>
</evidence>
<protein>
    <submittedName>
        <fullName evidence="2">2711_t:CDS:1</fullName>
    </submittedName>
</protein>
<sequence length="67" mass="7689">KGEDSSECSSEDKSNSDKKNQKFILLNPKKRRDRGQPPGIKQLKSACEKVTKKQKRHCKKCDNVGHY</sequence>
<dbReference type="AlphaFoldDB" id="A0A9N9K1P9"/>
<evidence type="ECO:0000256" key="1">
    <source>
        <dbReference type="SAM" id="MobiDB-lite"/>
    </source>
</evidence>
<proteinExistence type="predicted"/>
<dbReference type="OrthoDB" id="2430002at2759"/>
<dbReference type="EMBL" id="CAJVQA010035869">
    <property type="protein sequence ID" value="CAG8807763.1"/>
    <property type="molecule type" value="Genomic_DNA"/>
</dbReference>
<accession>A0A9N9K1P9</accession>
<keyword evidence="3" id="KW-1185">Reference proteome</keyword>
<comment type="caution">
    <text evidence="2">The sequence shown here is derived from an EMBL/GenBank/DDBJ whole genome shotgun (WGS) entry which is preliminary data.</text>
</comment>
<feature type="compositionally biased region" description="Basic and acidic residues" evidence="1">
    <location>
        <begin position="10"/>
        <end position="20"/>
    </location>
</feature>